<evidence type="ECO:0000313" key="4">
    <source>
        <dbReference type="Proteomes" id="UP000192468"/>
    </source>
</evidence>
<name>A0A1W1XVT1_9CLOT</name>
<feature type="domain" description="Membrane protein NfeD2 N-terminal transmembrane" evidence="2">
    <location>
        <begin position="1"/>
        <end position="113"/>
    </location>
</feature>
<evidence type="ECO:0000259" key="2">
    <source>
        <dbReference type="Pfam" id="PF25842"/>
    </source>
</evidence>
<keyword evidence="1" id="KW-0812">Transmembrane</keyword>
<keyword evidence="1" id="KW-0472">Membrane</keyword>
<dbReference type="GO" id="GO:0006508">
    <property type="term" value="P:proteolysis"/>
    <property type="evidence" value="ECO:0007669"/>
    <property type="project" value="UniProtKB-KW"/>
</dbReference>
<keyword evidence="4" id="KW-1185">Reference proteome</keyword>
<evidence type="ECO:0000313" key="3">
    <source>
        <dbReference type="EMBL" id="SMC27987.1"/>
    </source>
</evidence>
<feature type="transmembrane region" description="Helical" evidence="1">
    <location>
        <begin position="6"/>
        <end position="26"/>
    </location>
</feature>
<sequence length="187" mass="20069">MEHAYIILFLVGVIYTVITFLIGGIFDIAHIGGDITAHIGGHIDGNSGGEGIISPLKPITIMSFITVFGGIGIIGTHYKLNAVIIFIGAFALAALISFSLYRFIIVPLTKAQNTSAVSQEELIGMRAIVISPIIDNGFGTISYIVNGSKYNAPAQHVSKKSVKQGEEVIIYAITNNIFYVEPLNDQD</sequence>
<dbReference type="STRING" id="1121291.SAMN02745134_03366"/>
<dbReference type="OrthoDB" id="1807862at2"/>
<protein>
    <submittedName>
        <fullName evidence="3">Membrane protein implicated in regulation of membrane protease activity</fullName>
    </submittedName>
</protein>
<keyword evidence="1" id="KW-1133">Transmembrane helix</keyword>
<dbReference type="EMBL" id="FWXH01000021">
    <property type="protein sequence ID" value="SMC27987.1"/>
    <property type="molecule type" value="Genomic_DNA"/>
</dbReference>
<dbReference type="Proteomes" id="UP000192468">
    <property type="component" value="Unassembled WGS sequence"/>
</dbReference>
<keyword evidence="3" id="KW-0645">Protease</keyword>
<evidence type="ECO:0000256" key="1">
    <source>
        <dbReference type="SAM" id="Phobius"/>
    </source>
</evidence>
<dbReference type="Gene3D" id="2.40.50.140">
    <property type="entry name" value="Nucleic acid-binding proteins"/>
    <property type="match status" value="1"/>
</dbReference>
<dbReference type="RefSeq" id="WP_084117377.1">
    <property type="nucleotide sequence ID" value="NZ_FWXH01000021.1"/>
</dbReference>
<organism evidence="3 4">
    <name type="scientific">Clostridium acidisoli DSM 12555</name>
    <dbReference type="NCBI Taxonomy" id="1121291"/>
    <lineage>
        <taxon>Bacteria</taxon>
        <taxon>Bacillati</taxon>
        <taxon>Bacillota</taxon>
        <taxon>Clostridia</taxon>
        <taxon>Eubacteriales</taxon>
        <taxon>Clostridiaceae</taxon>
        <taxon>Clostridium</taxon>
    </lineage>
</organism>
<reference evidence="3 4" key="1">
    <citation type="submission" date="2017-04" db="EMBL/GenBank/DDBJ databases">
        <authorList>
            <person name="Afonso C.L."/>
            <person name="Miller P.J."/>
            <person name="Scott M.A."/>
            <person name="Spackman E."/>
            <person name="Goraichik I."/>
            <person name="Dimitrov K.M."/>
            <person name="Suarez D.L."/>
            <person name="Swayne D.E."/>
        </authorList>
    </citation>
    <scope>NUCLEOTIDE SEQUENCE [LARGE SCALE GENOMIC DNA]</scope>
    <source>
        <strain evidence="3 4">DSM 12555</strain>
    </source>
</reference>
<dbReference type="InterPro" id="IPR012340">
    <property type="entry name" value="NA-bd_OB-fold"/>
</dbReference>
<keyword evidence="3" id="KW-0378">Hydrolase</keyword>
<feature type="transmembrane region" description="Helical" evidence="1">
    <location>
        <begin position="84"/>
        <end position="104"/>
    </location>
</feature>
<gene>
    <name evidence="3" type="ORF">SAMN02745134_03366</name>
</gene>
<dbReference type="GO" id="GO:0008233">
    <property type="term" value="F:peptidase activity"/>
    <property type="evidence" value="ECO:0007669"/>
    <property type="project" value="UniProtKB-KW"/>
</dbReference>
<feature type="transmembrane region" description="Helical" evidence="1">
    <location>
        <begin position="59"/>
        <end position="78"/>
    </location>
</feature>
<proteinExistence type="predicted"/>
<dbReference type="Pfam" id="PF25842">
    <property type="entry name" value="NfeD_TM"/>
    <property type="match status" value="1"/>
</dbReference>
<dbReference type="AlphaFoldDB" id="A0A1W1XVT1"/>
<accession>A0A1W1XVT1</accession>
<dbReference type="InterPro" id="IPR058653">
    <property type="entry name" value="NfeD2_TM"/>
</dbReference>